<dbReference type="AlphaFoldDB" id="U5QKN3"/>
<dbReference type="EMBL" id="CP003587">
    <property type="protein sequence ID" value="AGY59418.1"/>
    <property type="molecule type" value="Genomic_DNA"/>
</dbReference>
<protein>
    <submittedName>
        <fullName evidence="1">Uncharacterized protein</fullName>
    </submittedName>
</protein>
<accession>U5QKN3</accession>
<dbReference type="KEGG" id="glj:GKIL_3172"/>
<sequence length="207" mass="22398">MTSWIITAVLPGAQLPKIIRAGQQAPDPAGVTPGVTIIDENDVLYTHSSLVELRPVNPSSRDVNAVARLDQNSQVTLQQDGPAMMLKPLEGNLFINNPTPAVFDPTSYGFHTSSNGKCIPDLQQIYLVTEGQSANHTLYSLIGDTNVYGNVRSGGSQQYLLAGTVAQNFKATYNGQVTGLATSSQITQEERDDIRNRFLNSGWQPLP</sequence>
<dbReference type="RefSeq" id="WP_023174685.1">
    <property type="nucleotide sequence ID" value="NC_022600.1"/>
</dbReference>
<organism evidence="1 2">
    <name type="scientific">Gloeobacter kilaueensis (strain ATCC BAA-2537 / CCAP 1431/1 / ULC 316 / JS1)</name>
    <dbReference type="NCBI Taxonomy" id="1183438"/>
    <lineage>
        <taxon>Bacteria</taxon>
        <taxon>Bacillati</taxon>
        <taxon>Cyanobacteriota</taxon>
        <taxon>Cyanophyceae</taxon>
        <taxon>Gloeobacterales</taxon>
        <taxon>Gloeobacteraceae</taxon>
        <taxon>Gloeobacter</taxon>
    </lineage>
</organism>
<keyword evidence="2" id="KW-1185">Reference proteome</keyword>
<dbReference type="Proteomes" id="UP000017396">
    <property type="component" value="Chromosome"/>
</dbReference>
<proteinExistence type="predicted"/>
<dbReference type="STRING" id="1183438.GKIL_3172"/>
<gene>
    <name evidence="1" type="ORF">GKIL_3172</name>
</gene>
<evidence type="ECO:0000313" key="1">
    <source>
        <dbReference type="EMBL" id="AGY59418.1"/>
    </source>
</evidence>
<reference evidence="1 2" key="1">
    <citation type="journal article" date="2013" name="PLoS ONE">
        <title>Cultivation and Complete Genome Sequencing of Gloeobacter kilaueensis sp. nov., from a Lava Cave in Kilauea Caldera, Hawai'i.</title>
        <authorList>
            <person name="Saw J.H."/>
            <person name="Schatz M."/>
            <person name="Brown M.V."/>
            <person name="Kunkel D.D."/>
            <person name="Foster J.S."/>
            <person name="Shick H."/>
            <person name="Christensen S."/>
            <person name="Hou S."/>
            <person name="Wan X."/>
            <person name="Donachie S.P."/>
        </authorList>
    </citation>
    <scope>NUCLEOTIDE SEQUENCE [LARGE SCALE GENOMIC DNA]</scope>
    <source>
        <strain evidence="2">JS</strain>
    </source>
</reference>
<evidence type="ECO:0000313" key="2">
    <source>
        <dbReference type="Proteomes" id="UP000017396"/>
    </source>
</evidence>
<name>U5QKN3_GLOK1</name>
<dbReference type="HOGENOM" id="CLU_1324824_0_0_3"/>